<dbReference type="Gene3D" id="3.40.50.10540">
    <property type="entry name" value="Crotonobetainyl-coa:carnitine coa-transferase, domain 1"/>
    <property type="match status" value="1"/>
</dbReference>
<evidence type="ECO:0000313" key="2">
    <source>
        <dbReference type="EMBL" id="SFC14734.1"/>
    </source>
</evidence>
<dbReference type="RefSeq" id="WP_090972851.1">
    <property type="nucleotide sequence ID" value="NZ_FOLL01000005.1"/>
</dbReference>
<protein>
    <submittedName>
        <fullName evidence="2">Crotonobetainyl-CoA:carnitine CoA-transferase CaiB</fullName>
    </submittedName>
</protein>
<dbReference type="InterPro" id="IPR003673">
    <property type="entry name" value="CoA-Trfase_fam_III"/>
</dbReference>
<accession>A0A1I1GSV5</accession>
<dbReference type="SUPFAM" id="SSF89796">
    <property type="entry name" value="CoA-transferase family III (CaiB/BaiF)"/>
    <property type="match status" value="1"/>
</dbReference>
<dbReference type="GO" id="GO:0008410">
    <property type="term" value="F:CoA-transferase activity"/>
    <property type="evidence" value="ECO:0007669"/>
    <property type="project" value="TreeGrafter"/>
</dbReference>
<dbReference type="Proteomes" id="UP000199577">
    <property type="component" value="Unassembled WGS sequence"/>
</dbReference>
<dbReference type="PANTHER" id="PTHR48207">
    <property type="entry name" value="SUCCINATE--HYDROXYMETHYLGLUTARATE COA-TRANSFERASE"/>
    <property type="match status" value="1"/>
</dbReference>
<dbReference type="OrthoDB" id="9797653at2"/>
<evidence type="ECO:0000313" key="3">
    <source>
        <dbReference type="Proteomes" id="UP000199577"/>
    </source>
</evidence>
<keyword evidence="3" id="KW-1185">Reference proteome</keyword>
<proteinExistence type="predicted"/>
<evidence type="ECO:0000256" key="1">
    <source>
        <dbReference type="ARBA" id="ARBA00022679"/>
    </source>
</evidence>
<dbReference type="InterPro" id="IPR023606">
    <property type="entry name" value="CoA-Trfase_III_dom_1_sf"/>
</dbReference>
<sequence>MLPLSGYLVVDFSQFLSGPLASLRLADLGARVIKVERPGSGDICRHLYASDTLLNGMSTVFHAINRNKESVALDIKNEADRKVITKLIERADVVIHNFRPGVMERLGYSYERVRQLNPRVLYGEISGYGTSGPWKDKPGQDLLLQAMSGLMWLSGNADAGPVPMGLSIVDMFAGANLCYGLLACLYRRSRTHAGAHVQVSMLETAIDIQFETITTYYKDGGCEPLRTASNSAHAYLGAPYGIYRTEDGYLALAMASIPQLARLLECPALADYREPAEAFEKRDEIKVILAGHLRGRPTRHWLSILETADIWCADVLDWHRLLAHDGFKALDMFQQVAMGDGFTYPTTRCPIRIDGEVLKAVRGAPALGEHNQRIMEELYG</sequence>
<dbReference type="InterPro" id="IPR050483">
    <property type="entry name" value="CoA-transferase_III_domain"/>
</dbReference>
<name>A0A1I1GSV5_9SPHI</name>
<dbReference type="STRING" id="623281.SAMN05421747_10574"/>
<gene>
    <name evidence="2" type="ORF">SAMN05421747_10574</name>
</gene>
<dbReference type="EMBL" id="FOLL01000005">
    <property type="protein sequence ID" value="SFC14734.1"/>
    <property type="molecule type" value="Genomic_DNA"/>
</dbReference>
<dbReference type="InterPro" id="IPR044855">
    <property type="entry name" value="CoA-Trfase_III_dom3_sf"/>
</dbReference>
<dbReference type="PANTHER" id="PTHR48207:SF4">
    <property type="entry name" value="BLL6097 PROTEIN"/>
    <property type="match status" value="1"/>
</dbReference>
<reference evidence="2 3" key="1">
    <citation type="submission" date="2016-10" db="EMBL/GenBank/DDBJ databases">
        <authorList>
            <person name="de Groot N.N."/>
        </authorList>
    </citation>
    <scope>NUCLEOTIDE SEQUENCE [LARGE SCALE GENOMIC DNA]</scope>
    <source>
        <strain evidence="2 3">DSM 22900</strain>
    </source>
</reference>
<dbReference type="AlphaFoldDB" id="A0A1I1GSV5"/>
<dbReference type="Gene3D" id="3.30.1540.10">
    <property type="entry name" value="formyl-coa transferase, domain 3"/>
    <property type="match status" value="1"/>
</dbReference>
<keyword evidence="1 2" id="KW-0808">Transferase</keyword>
<dbReference type="Pfam" id="PF02515">
    <property type="entry name" value="CoA_transf_3"/>
    <property type="match status" value="1"/>
</dbReference>
<organism evidence="2 3">
    <name type="scientific">Parapedobacter composti</name>
    <dbReference type="NCBI Taxonomy" id="623281"/>
    <lineage>
        <taxon>Bacteria</taxon>
        <taxon>Pseudomonadati</taxon>
        <taxon>Bacteroidota</taxon>
        <taxon>Sphingobacteriia</taxon>
        <taxon>Sphingobacteriales</taxon>
        <taxon>Sphingobacteriaceae</taxon>
        <taxon>Parapedobacter</taxon>
    </lineage>
</organism>